<reference evidence="2" key="2">
    <citation type="journal article" date="2014" name="ISME J.">
        <title>Microbial stratification in low pH oxic and suboxic macroscopic growths along an acid mine drainage.</title>
        <authorList>
            <person name="Mendez-Garcia C."/>
            <person name="Mesa V."/>
            <person name="Sprenger R.R."/>
            <person name="Richter M."/>
            <person name="Diez M.S."/>
            <person name="Solano J."/>
            <person name="Bargiela R."/>
            <person name="Golyshina O.V."/>
            <person name="Manteca A."/>
            <person name="Ramos J.L."/>
            <person name="Gallego J.R."/>
            <person name="Llorente I."/>
            <person name="Martins Dos Santos V.A."/>
            <person name="Jensen O.N."/>
            <person name="Pelaez A.I."/>
            <person name="Sanchez J."/>
            <person name="Ferrer M."/>
        </authorList>
    </citation>
    <scope>NUCLEOTIDE SEQUENCE</scope>
</reference>
<dbReference type="InterPro" id="IPR051454">
    <property type="entry name" value="RNA/ubiquinone_mod_enzymes"/>
</dbReference>
<dbReference type="EC" id="3.4.-.-" evidence="2"/>
<feature type="region of interest" description="Disordered" evidence="1">
    <location>
        <begin position="358"/>
        <end position="390"/>
    </location>
</feature>
<gene>
    <name evidence="2" type="ORF">B1B_02847</name>
</gene>
<proteinExistence type="predicted"/>
<dbReference type="GO" id="GO:0016787">
    <property type="term" value="F:hydrolase activity"/>
    <property type="evidence" value="ECO:0007669"/>
    <property type="project" value="UniProtKB-KW"/>
</dbReference>
<name>T1BW85_9ZZZZ</name>
<dbReference type="PANTHER" id="PTHR30217">
    <property type="entry name" value="PEPTIDASE U32 FAMILY"/>
    <property type="match status" value="1"/>
</dbReference>
<comment type="caution">
    <text evidence="2">The sequence shown here is derived from an EMBL/GenBank/DDBJ whole genome shotgun (WGS) entry which is preliminary data.</text>
</comment>
<dbReference type="PANTHER" id="PTHR30217:SF10">
    <property type="entry name" value="23S RRNA 5-HYDROXYCYTIDINE C2501 SYNTHASE"/>
    <property type="match status" value="1"/>
</dbReference>
<accession>T1BW85</accession>
<protein>
    <submittedName>
        <fullName evidence="2">Peptidase U32</fullName>
        <ecNumber evidence="2">3.4.-.-</ecNumber>
    </submittedName>
</protein>
<keyword evidence="2" id="KW-0378">Hydrolase</keyword>
<dbReference type="InterPro" id="IPR001539">
    <property type="entry name" value="Peptidase_U32"/>
</dbReference>
<evidence type="ECO:0000313" key="2">
    <source>
        <dbReference type="EMBL" id="EQD74122.1"/>
    </source>
</evidence>
<organism evidence="2">
    <name type="scientific">mine drainage metagenome</name>
    <dbReference type="NCBI Taxonomy" id="410659"/>
    <lineage>
        <taxon>unclassified sequences</taxon>
        <taxon>metagenomes</taxon>
        <taxon>ecological metagenomes</taxon>
    </lineage>
</organism>
<feature type="non-terminal residue" evidence="2">
    <location>
        <position position="390"/>
    </location>
</feature>
<sequence>MELVLATNFDDALPEQVSELPVRTFFGGFPVSLTGAGRPPYILPEVDREGFRRHLQIIHRGGREFYATLNSNDLGLKEYRSGYLDAFLKEVAELLDLGVDGFVIAIPALVEAVHRAHPEVPISVSSFARIRSVSQAEYFLRLGADTVILEEEDRNFPLIRGLARTGARIEILTNQTCIRECPFRAHHLNTSSLCSQPGEDRIWFEFPILQCGLEVVRDPTKLISSIWVRPEDLAFYEEAGVHRFKISGRNRSTEWLATTARAYTNRTYHGDLLDLLSSVQIKGPSRALATLSQRGVAPDIVEPLREAFAAFEDVTIDNDAFPPGFLRRIAATGCEQRSCEECGYCATVAEKVVRIGGRPPSQYRPPSEIPSPVPLLPAFGRSSERGPVPE</sequence>
<dbReference type="Pfam" id="PF01136">
    <property type="entry name" value="Peptidase_U32"/>
    <property type="match status" value="1"/>
</dbReference>
<dbReference type="AlphaFoldDB" id="T1BW85"/>
<reference evidence="2" key="1">
    <citation type="submission" date="2013-08" db="EMBL/GenBank/DDBJ databases">
        <authorList>
            <person name="Mendez C."/>
            <person name="Richter M."/>
            <person name="Ferrer M."/>
            <person name="Sanchez J."/>
        </authorList>
    </citation>
    <scope>NUCLEOTIDE SEQUENCE</scope>
</reference>
<evidence type="ECO:0000256" key="1">
    <source>
        <dbReference type="SAM" id="MobiDB-lite"/>
    </source>
</evidence>
<dbReference type="EMBL" id="AUZY01001709">
    <property type="protein sequence ID" value="EQD74122.1"/>
    <property type="molecule type" value="Genomic_DNA"/>
</dbReference>